<dbReference type="RefSeq" id="WP_131259725.1">
    <property type="nucleotide sequence ID" value="NZ_JBHSUS010000001.1"/>
</dbReference>
<comment type="caution">
    <text evidence="2">The sequence shown here is derived from an EMBL/GenBank/DDBJ whole genome shotgun (WGS) entry which is preliminary data.</text>
</comment>
<dbReference type="PROSITE" id="PS51819">
    <property type="entry name" value="VOC"/>
    <property type="match status" value="1"/>
</dbReference>
<feature type="domain" description="VOC" evidence="1">
    <location>
        <begin position="4"/>
        <end position="127"/>
    </location>
</feature>
<sequence length="128" mass="14404">MTQSLAAISLLVDDYDRAIEYYTSVLGFTLLEDIAMGAGKRWVKVAPGGAGCAFVLAKASNDRQRQTIGGQGGGRVWLFLQTDDFWADYQRYQQRGVSFLETPREEPYATVVVFEDIFGNRWDLLQPK</sequence>
<evidence type="ECO:0000259" key="1">
    <source>
        <dbReference type="PROSITE" id="PS51819"/>
    </source>
</evidence>
<dbReference type="PANTHER" id="PTHR36437">
    <property type="entry name" value="GLYOXALASE/BLEOMYCIN RESISTANCE PROTEIN/DIOXYGENASE"/>
    <property type="match status" value="1"/>
</dbReference>
<protein>
    <submittedName>
        <fullName evidence="2">VOC family protein</fullName>
    </submittedName>
</protein>
<evidence type="ECO:0000313" key="3">
    <source>
        <dbReference type="Proteomes" id="UP001596364"/>
    </source>
</evidence>
<name>A0ABW1XKV4_9ALTE</name>
<accession>A0ABW1XKV4</accession>
<dbReference type="EMBL" id="JBHSUS010000001">
    <property type="protein sequence ID" value="MFC6440812.1"/>
    <property type="molecule type" value="Genomic_DNA"/>
</dbReference>
<dbReference type="Pfam" id="PF00903">
    <property type="entry name" value="Glyoxalase"/>
    <property type="match status" value="1"/>
</dbReference>
<dbReference type="Gene3D" id="3.10.180.10">
    <property type="entry name" value="2,3-Dihydroxybiphenyl 1,2-Dioxygenase, domain 1"/>
    <property type="match status" value="1"/>
</dbReference>
<dbReference type="InterPro" id="IPR004360">
    <property type="entry name" value="Glyas_Fos-R_dOase_dom"/>
</dbReference>
<reference evidence="3" key="1">
    <citation type="journal article" date="2019" name="Int. J. Syst. Evol. Microbiol.">
        <title>The Global Catalogue of Microorganisms (GCM) 10K type strain sequencing project: providing services to taxonomists for standard genome sequencing and annotation.</title>
        <authorList>
            <consortium name="The Broad Institute Genomics Platform"/>
            <consortium name="The Broad Institute Genome Sequencing Center for Infectious Disease"/>
            <person name="Wu L."/>
            <person name="Ma J."/>
        </authorList>
    </citation>
    <scope>NUCLEOTIDE SEQUENCE [LARGE SCALE GENOMIC DNA]</scope>
    <source>
        <strain evidence="3">CGMCC 1.16031</strain>
    </source>
</reference>
<dbReference type="InterPro" id="IPR037523">
    <property type="entry name" value="VOC_core"/>
</dbReference>
<proteinExistence type="predicted"/>
<gene>
    <name evidence="2" type="ORF">ACFP85_11720</name>
</gene>
<dbReference type="SUPFAM" id="SSF54593">
    <property type="entry name" value="Glyoxalase/Bleomycin resistance protein/Dihydroxybiphenyl dioxygenase"/>
    <property type="match status" value="1"/>
</dbReference>
<dbReference type="PANTHER" id="PTHR36437:SF2">
    <property type="entry name" value="GLYOXALASE_BLEOMYCIN RESISTANCE PROTEIN_DIOXYGENASE"/>
    <property type="match status" value="1"/>
</dbReference>
<dbReference type="InterPro" id="IPR029068">
    <property type="entry name" value="Glyas_Bleomycin-R_OHBP_Dase"/>
</dbReference>
<evidence type="ECO:0000313" key="2">
    <source>
        <dbReference type="EMBL" id="MFC6440812.1"/>
    </source>
</evidence>
<dbReference type="Proteomes" id="UP001596364">
    <property type="component" value="Unassembled WGS sequence"/>
</dbReference>
<keyword evidence="3" id="KW-1185">Reference proteome</keyword>
<organism evidence="2 3">
    <name type="scientific">Pseudobowmanella zhangzhouensis</name>
    <dbReference type="NCBI Taxonomy" id="1537679"/>
    <lineage>
        <taxon>Bacteria</taxon>
        <taxon>Pseudomonadati</taxon>
        <taxon>Pseudomonadota</taxon>
        <taxon>Gammaproteobacteria</taxon>
        <taxon>Alteromonadales</taxon>
        <taxon>Alteromonadaceae</taxon>
    </lineage>
</organism>